<dbReference type="Pfam" id="PF16893">
    <property type="entry name" value="fn3_2"/>
    <property type="match status" value="1"/>
</dbReference>
<dbReference type="SMART" id="SM00060">
    <property type="entry name" value="FN3"/>
    <property type="match status" value="1"/>
</dbReference>
<dbReference type="Pfam" id="PF16892">
    <property type="entry name" value="CHS5_N"/>
    <property type="match status" value="1"/>
</dbReference>
<feature type="compositionally biased region" description="Basic and acidic residues" evidence="5">
    <location>
        <begin position="536"/>
        <end position="554"/>
    </location>
</feature>
<feature type="region of interest" description="Disordered" evidence="5">
    <location>
        <begin position="289"/>
        <end position="621"/>
    </location>
</feature>
<dbReference type="Proteomes" id="UP000301737">
    <property type="component" value="Unassembled WGS sequence"/>
</dbReference>
<dbReference type="PANTHER" id="PTHR47351:SF1">
    <property type="entry name" value="CHITIN BIOSYNTHESIS PROTEIN CHS5"/>
    <property type="match status" value="1"/>
</dbReference>
<dbReference type="InterPro" id="IPR036116">
    <property type="entry name" value="FN3_sf"/>
</dbReference>
<evidence type="ECO:0000256" key="3">
    <source>
        <dbReference type="ARBA" id="ARBA00060872"/>
    </source>
</evidence>
<comment type="caution">
    <text evidence="8">The sequence shown here is derived from an EMBL/GenBank/DDBJ whole genome shotgun (WGS) entry which is preliminary data.</text>
</comment>
<dbReference type="InterPro" id="IPR031669">
    <property type="entry name" value="Fn3_2"/>
</dbReference>
<keyword evidence="2" id="KW-0333">Golgi apparatus</keyword>
<feature type="compositionally biased region" description="Polar residues" evidence="5">
    <location>
        <begin position="579"/>
        <end position="596"/>
    </location>
</feature>
<dbReference type="GO" id="GO:0046983">
    <property type="term" value="F:protein dimerization activity"/>
    <property type="evidence" value="ECO:0007669"/>
    <property type="project" value="InterPro"/>
</dbReference>
<dbReference type="PROSITE" id="PS50853">
    <property type="entry name" value="FN3"/>
    <property type="match status" value="1"/>
</dbReference>
<sequence length="621" mass="68260">MSDVEVLLTVGKLDASLALLTTQDHHVIEFPTMLLPDHVKAGSIVKLCVSQNLEEEKRQRRLFKDIQMKILEKYGTQRPKAPVLKIVNVTQTSCVLAWDPLSLGSARLKSLILYRQGIRSMVIPSPLKTTTTKISGLSVDTDYEFQLKLSTTSGQYWSEKIRMHTHKMTDMTGITVCLGPLDPLQKVSDEQIAYSLQKIGARPMQKHAAIDTTHFVTNEIDNEDDPELARAKSSNIPIVRPEWVRACEIERRIVGVRGFYLDADPGILKSYQFPKINASKVKFADKAETLGDKKEEETEKETEKVRGEEHTKREGDEIREQEAKMEVTGAKRDLNEKDKPKQGGEAATETLAEVKDDVVQSEQDVSGGKNEEGSAQVSGSEDKETRETKPEADRKIQDSEDSSVTQVENAHLEPGEPKEAAFEEKVDASKEKKVANPEEVEEGIIAAEPDTNEDVPAVAQGGATIEAKPEEANDGIVEHKEEASKASEEKSESTDTEAVEAAEKKPGGMNAETNETLEGKSDDTKIEADATQIQEPKTEVISESRADESAKETESETPEIQPSETQENVDSSHPKAESQEPTSEPTSNNQDLTPTPGTGGGSGSSSGSSKKNKKKNKNKKK</sequence>
<dbReference type="Pfam" id="PF00533">
    <property type="entry name" value="BRCT"/>
    <property type="match status" value="1"/>
</dbReference>
<gene>
    <name evidence="8" type="primary">CHS5</name>
    <name evidence="8" type="ORF">ZYGM_004669</name>
</gene>
<feature type="domain" description="Fibronectin type-III" evidence="7">
    <location>
        <begin position="78"/>
        <end position="168"/>
    </location>
</feature>
<comment type="subcellular location">
    <subcellularLocation>
        <location evidence="1">Golgi apparatus</location>
    </subcellularLocation>
</comment>
<dbReference type="CDD" id="cd13945">
    <property type="entry name" value="Chs5_N"/>
    <property type="match status" value="1"/>
</dbReference>
<evidence type="ECO:0000256" key="5">
    <source>
        <dbReference type="SAM" id="MobiDB-lite"/>
    </source>
</evidence>
<evidence type="ECO:0000256" key="2">
    <source>
        <dbReference type="ARBA" id="ARBA00023034"/>
    </source>
</evidence>
<dbReference type="InterPro" id="IPR001357">
    <property type="entry name" value="BRCT_dom"/>
</dbReference>
<dbReference type="InterPro" id="IPR013783">
    <property type="entry name" value="Ig-like_fold"/>
</dbReference>
<feature type="compositionally biased region" description="Basic and acidic residues" evidence="5">
    <location>
        <begin position="517"/>
        <end position="528"/>
    </location>
</feature>
<dbReference type="PANTHER" id="PTHR47351">
    <property type="entry name" value="CHITIN BIOSYNTHESIS PROTEIN CHS5"/>
    <property type="match status" value="1"/>
</dbReference>
<evidence type="ECO:0000259" key="7">
    <source>
        <dbReference type="PROSITE" id="PS50853"/>
    </source>
</evidence>
<dbReference type="GO" id="GO:0005802">
    <property type="term" value="C:trans-Golgi network"/>
    <property type="evidence" value="ECO:0007669"/>
    <property type="project" value="TreeGrafter"/>
</dbReference>
<comment type="similarity">
    <text evidence="3">Belongs to the CHS5 family.</text>
</comment>
<dbReference type="GO" id="GO:0006893">
    <property type="term" value="P:Golgi to plasma membrane transport"/>
    <property type="evidence" value="ECO:0007669"/>
    <property type="project" value="TreeGrafter"/>
</dbReference>
<dbReference type="InterPro" id="IPR031673">
    <property type="entry name" value="Chs5_N"/>
</dbReference>
<evidence type="ECO:0000256" key="1">
    <source>
        <dbReference type="ARBA" id="ARBA00004555"/>
    </source>
</evidence>
<dbReference type="InterPro" id="IPR052827">
    <property type="entry name" value="CHS_Export/Cell_Fusion_Reg"/>
</dbReference>
<reference evidence="8 9" key="1">
    <citation type="submission" date="2019-01" db="EMBL/GenBank/DDBJ databases">
        <title>Draft Genome Sequencing of Zygosaccharomyces mellis Ca-7.</title>
        <authorList>
            <person name="Shiwa Y."/>
            <person name="Kanesaki Y."/>
            <person name="Ishige T."/>
            <person name="Mura K."/>
            <person name="Hori T."/>
            <person name="Tamura T."/>
        </authorList>
    </citation>
    <scope>NUCLEOTIDE SEQUENCE [LARGE SCALE GENOMIC DNA]</scope>
    <source>
        <strain evidence="8 9">Ca-7</strain>
    </source>
</reference>
<proteinExistence type="inferred from homology"/>
<evidence type="ECO:0000259" key="6">
    <source>
        <dbReference type="PROSITE" id="PS50172"/>
    </source>
</evidence>
<dbReference type="SUPFAM" id="SSF52113">
    <property type="entry name" value="BRCT domain"/>
    <property type="match status" value="1"/>
</dbReference>
<accession>A0A4C2E2E1</accession>
<protein>
    <recommendedName>
        <fullName evidence="4">Chitin biosynthesis protein CHS5</fullName>
    </recommendedName>
</protein>
<feature type="compositionally biased region" description="Polar residues" evidence="5">
    <location>
        <begin position="558"/>
        <end position="569"/>
    </location>
</feature>
<feature type="domain" description="BRCT" evidence="6">
    <location>
        <begin position="166"/>
        <end position="261"/>
    </location>
</feature>
<dbReference type="InterPro" id="IPR036420">
    <property type="entry name" value="BRCT_dom_sf"/>
</dbReference>
<dbReference type="Gene3D" id="6.20.120.50">
    <property type="match status" value="1"/>
</dbReference>
<dbReference type="CDD" id="cd00063">
    <property type="entry name" value="FN3"/>
    <property type="match status" value="1"/>
</dbReference>
<dbReference type="Gene3D" id="2.60.40.10">
    <property type="entry name" value="Immunoglobulins"/>
    <property type="match status" value="1"/>
</dbReference>
<feature type="compositionally biased region" description="Basic and acidic residues" evidence="5">
    <location>
        <begin position="410"/>
        <end position="436"/>
    </location>
</feature>
<organism evidence="8 9">
    <name type="scientific">Zygosaccharomyces mellis</name>
    <dbReference type="NCBI Taxonomy" id="42258"/>
    <lineage>
        <taxon>Eukaryota</taxon>
        <taxon>Fungi</taxon>
        <taxon>Dikarya</taxon>
        <taxon>Ascomycota</taxon>
        <taxon>Saccharomycotina</taxon>
        <taxon>Saccharomycetes</taxon>
        <taxon>Saccharomycetales</taxon>
        <taxon>Saccharomycetaceae</taxon>
        <taxon>Zygosaccharomyces</taxon>
    </lineage>
</organism>
<feature type="compositionally biased region" description="Basic and acidic residues" evidence="5">
    <location>
        <begin position="380"/>
        <end position="398"/>
    </location>
</feature>
<dbReference type="EMBL" id="BIMX01000004">
    <property type="protein sequence ID" value="GCE98364.1"/>
    <property type="molecule type" value="Genomic_DNA"/>
</dbReference>
<dbReference type="FunFam" id="3.40.50.10190:FF:000077">
    <property type="entry name" value="Chitin biosynthesis protein CHS5"/>
    <property type="match status" value="1"/>
</dbReference>
<dbReference type="InterPro" id="IPR003961">
    <property type="entry name" value="FN3_dom"/>
</dbReference>
<feature type="compositionally biased region" description="Basic residues" evidence="5">
    <location>
        <begin position="610"/>
        <end position="621"/>
    </location>
</feature>
<evidence type="ECO:0000313" key="9">
    <source>
        <dbReference type="Proteomes" id="UP000301737"/>
    </source>
</evidence>
<evidence type="ECO:0000256" key="4">
    <source>
        <dbReference type="ARBA" id="ARBA00071189"/>
    </source>
</evidence>
<name>A0A4C2E2E1_9SACH</name>
<feature type="compositionally biased region" description="Basic and acidic residues" evidence="5">
    <location>
        <begin position="467"/>
        <end position="493"/>
    </location>
</feature>
<dbReference type="OrthoDB" id="245697at2759"/>
<keyword evidence="9" id="KW-1185">Reference proteome</keyword>
<dbReference type="SUPFAM" id="SSF49265">
    <property type="entry name" value="Fibronectin type III"/>
    <property type="match status" value="1"/>
</dbReference>
<dbReference type="SMART" id="SM00292">
    <property type="entry name" value="BRCT"/>
    <property type="match status" value="1"/>
</dbReference>
<dbReference type="PROSITE" id="PS50172">
    <property type="entry name" value="BRCT"/>
    <property type="match status" value="1"/>
</dbReference>
<dbReference type="GO" id="GO:0000747">
    <property type="term" value="P:conjugation with cellular fusion"/>
    <property type="evidence" value="ECO:0007669"/>
    <property type="project" value="TreeGrafter"/>
</dbReference>
<evidence type="ECO:0000313" key="8">
    <source>
        <dbReference type="EMBL" id="GCE98364.1"/>
    </source>
</evidence>
<dbReference type="Gene3D" id="3.40.50.10190">
    <property type="entry name" value="BRCT domain"/>
    <property type="match status" value="1"/>
</dbReference>
<dbReference type="AlphaFoldDB" id="A0A4C2E2E1"/>
<feature type="compositionally biased region" description="Basic and acidic residues" evidence="5">
    <location>
        <begin position="289"/>
        <end position="342"/>
    </location>
</feature>
<dbReference type="GO" id="GO:0034044">
    <property type="term" value="C:exomer complex"/>
    <property type="evidence" value="ECO:0007669"/>
    <property type="project" value="TreeGrafter"/>
</dbReference>